<dbReference type="Proteomes" id="UP000191931">
    <property type="component" value="Unassembled WGS sequence"/>
</dbReference>
<dbReference type="AlphaFoldDB" id="A0A1W1HH85"/>
<keyword evidence="2" id="KW-1185">Reference proteome</keyword>
<evidence type="ECO:0000313" key="1">
    <source>
        <dbReference type="EMBL" id="SLM31839.1"/>
    </source>
</evidence>
<organism evidence="1 2">
    <name type="scientific">Desulfamplus magnetovallimortis</name>
    <dbReference type="NCBI Taxonomy" id="1246637"/>
    <lineage>
        <taxon>Bacteria</taxon>
        <taxon>Pseudomonadati</taxon>
        <taxon>Thermodesulfobacteriota</taxon>
        <taxon>Desulfobacteria</taxon>
        <taxon>Desulfobacterales</taxon>
        <taxon>Desulfobacteraceae</taxon>
        <taxon>Desulfamplus</taxon>
    </lineage>
</organism>
<evidence type="ECO:0000313" key="2">
    <source>
        <dbReference type="Proteomes" id="UP000191931"/>
    </source>
</evidence>
<gene>
    <name evidence="1" type="ORF">MTBBW1_450010</name>
</gene>
<reference evidence="1 2" key="1">
    <citation type="submission" date="2017-03" db="EMBL/GenBank/DDBJ databases">
        <authorList>
            <person name="Afonso C.L."/>
            <person name="Miller P.J."/>
            <person name="Scott M.A."/>
            <person name="Spackman E."/>
            <person name="Goraichik I."/>
            <person name="Dimitrov K.M."/>
            <person name="Suarez D.L."/>
            <person name="Swayne D.E."/>
        </authorList>
    </citation>
    <scope>NUCLEOTIDE SEQUENCE [LARGE SCALE GENOMIC DNA]</scope>
    <source>
        <strain evidence="1">PRJEB14757</strain>
    </source>
</reference>
<proteinExistence type="predicted"/>
<name>A0A1W1HH85_9BACT</name>
<sequence>MADTQHNRRDENLHGRDVAMQRLYIRHYIDFIQPIDFIETHVLIGLIKPKSLTKLKKYVLCLFSALIL</sequence>
<accession>A0A1W1HH85</accession>
<dbReference type="EMBL" id="FWEV01000287">
    <property type="protein sequence ID" value="SLM31839.1"/>
    <property type="molecule type" value="Genomic_DNA"/>
</dbReference>
<dbReference type="STRING" id="1246637.MTBBW1_450010"/>
<protein>
    <submittedName>
        <fullName evidence="1">Uncharacterized protein</fullName>
    </submittedName>
</protein>